<comment type="caution">
    <text evidence="3">The sequence shown here is derived from an EMBL/GenBank/DDBJ whole genome shotgun (WGS) entry which is preliminary data.</text>
</comment>
<keyword evidence="4" id="KW-1185">Reference proteome</keyword>
<accession>A0A6A2ZBF6</accession>
<keyword evidence="1" id="KW-0378">Hydrolase</keyword>
<dbReference type="GO" id="GO:0006629">
    <property type="term" value="P:lipid metabolic process"/>
    <property type="evidence" value="ECO:0007669"/>
    <property type="project" value="InterPro"/>
</dbReference>
<dbReference type="AlphaFoldDB" id="A0A6A2ZBF6"/>
<evidence type="ECO:0000313" key="3">
    <source>
        <dbReference type="EMBL" id="KAE8689311.1"/>
    </source>
</evidence>
<proteinExistence type="predicted"/>
<evidence type="ECO:0000313" key="4">
    <source>
        <dbReference type="Proteomes" id="UP000436088"/>
    </source>
</evidence>
<sequence>MQCGRSAKPLIVTGHSLGGSVASLFTLWLLEGLDISKEKRPLCLTFGSPLLGDKGFQQAISEHPAWHSCFLHVAATSKDSIPRLFIAPSHYLNSAIEASKYDHYKPFDAANEEQMIDVYGRIVEQLESVIIRKGSSQLSKPMLSSLQAGTTLQLEAIRIQKEQNHQQKGNELDNLIKKLEELEVTCLLNKRKNRSARSDHDIIKHKKFLTTNWGKIVAQAEKKPQNNWFTFDHGGCIRYDLSENDRAARYSGLLPKWRKELYD</sequence>
<evidence type="ECO:0000259" key="2">
    <source>
        <dbReference type="Pfam" id="PF01764"/>
    </source>
</evidence>
<dbReference type="Gene3D" id="3.40.50.1820">
    <property type="entry name" value="alpha/beta hydrolase"/>
    <property type="match status" value="1"/>
</dbReference>
<feature type="domain" description="Fungal lipase-type" evidence="2">
    <location>
        <begin position="10"/>
        <end position="85"/>
    </location>
</feature>
<dbReference type="Pfam" id="PF01764">
    <property type="entry name" value="Lipase_3"/>
    <property type="match status" value="1"/>
</dbReference>
<dbReference type="PANTHER" id="PTHR46898:SF3">
    <property type="entry name" value="FUNGAL LIPASE-LIKE DOMAIN-CONTAINING PROTEIN"/>
    <property type="match status" value="1"/>
</dbReference>
<dbReference type="InterPro" id="IPR029058">
    <property type="entry name" value="AB_hydrolase_fold"/>
</dbReference>
<reference evidence="3" key="1">
    <citation type="submission" date="2019-09" db="EMBL/GenBank/DDBJ databases">
        <title>Draft genome information of white flower Hibiscus syriacus.</title>
        <authorList>
            <person name="Kim Y.-M."/>
        </authorList>
    </citation>
    <scope>NUCLEOTIDE SEQUENCE [LARGE SCALE GENOMIC DNA]</scope>
    <source>
        <strain evidence="3">YM2019G1</strain>
    </source>
</reference>
<protein>
    <submittedName>
        <fullName evidence="3">Detected protein of confused Function</fullName>
    </submittedName>
</protein>
<organism evidence="3 4">
    <name type="scientific">Hibiscus syriacus</name>
    <name type="common">Rose of Sharon</name>
    <dbReference type="NCBI Taxonomy" id="106335"/>
    <lineage>
        <taxon>Eukaryota</taxon>
        <taxon>Viridiplantae</taxon>
        <taxon>Streptophyta</taxon>
        <taxon>Embryophyta</taxon>
        <taxon>Tracheophyta</taxon>
        <taxon>Spermatophyta</taxon>
        <taxon>Magnoliopsida</taxon>
        <taxon>eudicotyledons</taxon>
        <taxon>Gunneridae</taxon>
        <taxon>Pentapetalae</taxon>
        <taxon>rosids</taxon>
        <taxon>malvids</taxon>
        <taxon>Malvales</taxon>
        <taxon>Malvaceae</taxon>
        <taxon>Malvoideae</taxon>
        <taxon>Hibiscus</taxon>
    </lineage>
</organism>
<dbReference type="InterPro" id="IPR044603">
    <property type="entry name" value="SAG101-like"/>
</dbReference>
<dbReference type="GO" id="GO:0006952">
    <property type="term" value="P:defense response"/>
    <property type="evidence" value="ECO:0007669"/>
    <property type="project" value="InterPro"/>
</dbReference>
<dbReference type="EMBL" id="VEPZ02001172">
    <property type="protein sequence ID" value="KAE8689311.1"/>
    <property type="molecule type" value="Genomic_DNA"/>
</dbReference>
<dbReference type="SUPFAM" id="SSF53474">
    <property type="entry name" value="alpha/beta-Hydrolases"/>
    <property type="match status" value="1"/>
</dbReference>
<name>A0A6A2ZBF6_HIBSY</name>
<dbReference type="InterPro" id="IPR002921">
    <property type="entry name" value="Fungal_lipase-type"/>
</dbReference>
<dbReference type="PANTHER" id="PTHR46898">
    <property type="entry name" value="SENESCENCE-ASSOCIATED CARBOXYLESTERASE 101"/>
    <property type="match status" value="1"/>
</dbReference>
<dbReference type="GO" id="GO:0052689">
    <property type="term" value="F:carboxylic ester hydrolase activity"/>
    <property type="evidence" value="ECO:0007669"/>
    <property type="project" value="InterPro"/>
</dbReference>
<gene>
    <name evidence="3" type="ORF">F3Y22_tig00110940pilonHSYRG00338</name>
</gene>
<dbReference type="Proteomes" id="UP000436088">
    <property type="component" value="Unassembled WGS sequence"/>
</dbReference>
<evidence type="ECO:0000256" key="1">
    <source>
        <dbReference type="ARBA" id="ARBA00022801"/>
    </source>
</evidence>